<gene>
    <name evidence="2" type="ORF">HMPREF0179_00150</name>
    <name evidence="1" type="ORF">HMPREF0179_02921</name>
</gene>
<protein>
    <submittedName>
        <fullName evidence="2">Uncharacterized protein</fullName>
    </submittedName>
</protein>
<dbReference type="AlphaFoldDB" id="E5Y1U1"/>
<organism evidence="2 3">
    <name type="scientific">Bilophila wadsworthia (strain 3_1_6)</name>
    <dbReference type="NCBI Taxonomy" id="563192"/>
    <lineage>
        <taxon>Bacteria</taxon>
        <taxon>Pseudomonadati</taxon>
        <taxon>Thermodesulfobacteriota</taxon>
        <taxon>Desulfovibrionia</taxon>
        <taxon>Desulfovibrionales</taxon>
        <taxon>Desulfovibrionaceae</taxon>
        <taxon>Bilophila</taxon>
    </lineage>
</organism>
<dbReference type="GeneID" id="78087055"/>
<proteinExistence type="predicted"/>
<evidence type="ECO:0000313" key="3">
    <source>
        <dbReference type="Proteomes" id="UP000006034"/>
    </source>
</evidence>
<dbReference type="RefSeq" id="WP_005024130.1">
    <property type="nucleotide sequence ID" value="NZ_KE150238.1"/>
</dbReference>
<sequence length="80" mass="8826">MTTTAPYLVIGTSPFNGMDTVDECDSLEEAREFANEHGGKVIKASEYRPKGLLEDWLNNEPEDFGVRPGIDFPATLHRAG</sequence>
<comment type="caution">
    <text evidence="2">The sequence shown here is derived from an EMBL/GenBank/DDBJ whole genome shotgun (WGS) entry which is preliminary data.</text>
</comment>
<name>E5Y1U1_BILW3</name>
<dbReference type="Proteomes" id="UP000006034">
    <property type="component" value="Unassembled WGS sequence"/>
</dbReference>
<dbReference type="HOGENOM" id="CLU_2599010_0_0_7"/>
<evidence type="ECO:0000313" key="1">
    <source>
        <dbReference type="EMBL" id="EFV43398.1"/>
    </source>
</evidence>
<reference evidence="2 3" key="2">
    <citation type="submission" date="2013-04" db="EMBL/GenBank/DDBJ databases">
        <title>The Genome Sequence of Bilophila wadsworthia 3_1_6.</title>
        <authorList>
            <consortium name="The Broad Institute Genomics Platform"/>
            <person name="Earl A."/>
            <person name="Ward D."/>
            <person name="Feldgarden M."/>
            <person name="Gevers D."/>
            <person name="Sibley C."/>
            <person name="Strauss J."/>
            <person name="Allen-Vercoe E."/>
            <person name="Walker B."/>
            <person name="Young S."/>
            <person name="Zeng Q."/>
            <person name="Gargeya S."/>
            <person name="Fitzgerald M."/>
            <person name="Haas B."/>
            <person name="Abouelleil A."/>
            <person name="Allen A.W."/>
            <person name="Alvarado L."/>
            <person name="Arachchi H.M."/>
            <person name="Berlin A.M."/>
            <person name="Chapman S.B."/>
            <person name="Gainer-Dewar J."/>
            <person name="Goldberg J."/>
            <person name="Griggs A."/>
            <person name="Gujja S."/>
            <person name="Hansen M."/>
            <person name="Howarth C."/>
            <person name="Imamovic A."/>
            <person name="Ireland A."/>
            <person name="Larimer J."/>
            <person name="McCowan C."/>
            <person name="Murphy C."/>
            <person name="Pearson M."/>
            <person name="Poon T.W."/>
            <person name="Priest M."/>
            <person name="Roberts A."/>
            <person name="Saif S."/>
            <person name="Shea T."/>
            <person name="Sisk P."/>
            <person name="Sykes S."/>
            <person name="Wortman J."/>
            <person name="Nusbaum C."/>
            <person name="Birren B."/>
        </authorList>
    </citation>
    <scope>NUCLEOTIDE SEQUENCE [LARGE SCALE GENOMIC DNA]</scope>
    <source>
        <strain evidence="2 3">3_1_6</strain>
    </source>
</reference>
<dbReference type="EMBL" id="ADCP02000001">
    <property type="protein sequence ID" value="EFV43398.1"/>
    <property type="molecule type" value="Genomic_DNA"/>
</dbReference>
<reference evidence="2 3" key="1">
    <citation type="submission" date="2010-10" db="EMBL/GenBank/DDBJ databases">
        <authorList>
            <consortium name="The Broad Institute Genome Sequencing Platform"/>
            <person name="Ward D."/>
            <person name="Earl A."/>
            <person name="Feldgarden M."/>
            <person name="Young S.K."/>
            <person name="Gargeya S."/>
            <person name="Zeng Q."/>
            <person name="Alvarado L."/>
            <person name="Berlin A."/>
            <person name="Bochicchio J."/>
            <person name="Chapman S.B."/>
            <person name="Chen Z."/>
            <person name="Freedman E."/>
            <person name="Gellesch M."/>
            <person name="Goldberg J."/>
            <person name="Griggs A."/>
            <person name="Gujja S."/>
            <person name="Heilman E."/>
            <person name="Heiman D."/>
            <person name="Howarth C."/>
            <person name="Mehta T."/>
            <person name="Neiman D."/>
            <person name="Pearson M."/>
            <person name="Roberts A."/>
            <person name="Saif S."/>
            <person name="Shea T."/>
            <person name="Shenoy N."/>
            <person name="Sisk P."/>
            <person name="Stolte C."/>
            <person name="Sykes S."/>
            <person name="White J."/>
            <person name="Yandava C."/>
            <person name="Allen-Vercoe E."/>
            <person name="Sibley C."/>
            <person name="Ambrose C.E."/>
            <person name="Strauss J."/>
            <person name="Daigneault M."/>
            <person name="Haas B."/>
            <person name="Nusbaum C."/>
            <person name="Birren B."/>
        </authorList>
    </citation>
    <scope>NUCLEOTIDE SEQUENCE [LARGE SCALE GENOMIC DNA]</scope>
    <source>
        <strain evidence="2 3">3_1_6</strain>
    </source>
</reference>
<evidence type="ECO:0000313" key="2">
    <source>
        <dbReference type="EMBL" id="EFV46026.1"/>
    </source>
</evidence>
<dbReference type="EMBL" id="ADCP02000002">
    <property type="protein sequence ID" value="EFV46026.1"/>
    <property type="molecule type" value="Genomic_DNA"/>
</dbReference>
<accession>E5Y1U1</accession>
<keyword evidence="3" id="KW-1185">Reference proteome</keyword>